<dbReference type="PANTHER" id="PTHR20881:SF0">
    <property type="entry name" value="3-METHYL-2-OXOBUTANOATE HYDROXYMETHYLTRANSFERASE"/>
    <property type="match status" value="1"/>
</dbReference>
<dbReference type="GO" id="GO:0003864">
    <property type="term" value="F:3-methyl-2-oxobutanoate hydroxymethyltransferase activity"/>
    <property type="evidence" value="ECO:0007669"/>
    <property type="project" value="UniProtKB-UniRule"/>
</dbReference>
<dbReference type="STRING" id="1232683.ADIMK_4196"/>
<gene>
    <name evidence="6" type="primary">panB</name>
    <name evidence="10" type="ORF">ADIMK_4196</name>
</gene>
<dbReference type="InterPro" id="IPR015813">
    <property type="entry name" value="Pyrv/PenolPyrv_kinase-like_dom"/>
</dbReference>
<evidence type="ECO:0000313" key="10">
    <source>
        <dbReference type="EMBL" id="KEA61739.1"/>
    </source>
</evidence>
<comment type="similarity">
    <text evidence="1 6">Belongs to the PanB family.</text>
</comment>
<feature type="binding site" evidence="6 8">
    <location>
        <begin position="43"/>
        <end position="44"/>
    </location>
    <ligand>
        <name>3-methyl-2-oxobutanoate</name>
        <dbReference type="ChEBI" id="CHEBI:11851"/>
    </ligand>
</feature>
<dbReference type="PATRIC" id="fig|1232683.4.peg.4128"/>
<dbReference type="GO" id="GO:0005737">
    <property type="term" value="C:cytoplasm"/>
    <property type="evidence" value="ECO:0007669"/>
    <property type="project" value="UniProtKB-SubCell"/>
</dbReference>
<dbReference type="NCBIfam" id="TIGR00222">
    <property type="entry name" value="panB"/>
    <property type="match status" value="1"/>
</dbReference>
<keyword evidence="6" id="KW-0963">Cytoplasm</keyword>
<dbReference type="eggNOG" id="COG0413">
    <property type="taxonomic scope" value="Bacteria"/>
</dbReference>
<dbReference type="Pfam" id="PF02548">
    <property type="entry name" value="Pantoate_transf"/>
    <property type="match status" value="1"/>
</dbReference>
<feature type="binding site" evidence="6 8">
    <location>
        <position position="82"/>
    </location>
    <ligand>
        <name>3-methyl-2-oxobutanoate</name>
        <dbReference type="ChEBI" id="CHEBI:11851"/>
    </ligand>
</feature>
<evidence type="ECO:0000256" key="1">
    <source>
        <dbReference type="ARBA" id="ARBA00008676"/>
    </source>
</evidence>
<protein>
    <recommendedName>
        <fullName evidence="6">3-methyl-2-oxobutanoate hydroxymethyltransferase</fullName>
        <ecNumber evidence="6">2.1.2.11</ecNumber>
    </recommendedName>
    <alternativeName>
        <fullName evidence="6">Ketopantoate hydroxymethyltransferase</fullName>
        <shortName evidence="6">KPHMT</shortName>
    </alternativeName>
</protein>
<feature type="binding site" evidence="6 9">
    <location>
        <position position="82"/>
    </location>
    <ligand>
        <name>Mg(2+)</name>
        <dbReference type="ChEBI" id="CHEBI:18420"/>
    </ligand>
</feature>
<comment type="subunit">
    <text evidence="2 6">Homodecamer; pentamer of dimers.</text>
</comment>
<keyword evidence="4 6" id="KW-0808">Transferase</keyword>
<dbReference type="PIRSF" id="PIRSF000388">
    <property type="entry name" value="Pantoate_hydroxy_MeTrfase"/>
    <property type="match status" value="1"/>
</dbReference>
<dbReference type="NCBIfam" id="NF001452">
    <property type="entry name" value="PRK00311.1"/>
    <property type="match status" value="1"/>
</dbReference>
<dbReference type="OrthoDB" id="9781789at2"/>
<feature type="binding site" evidence="6 9">
    <location>
        <position position="112"/>
    </location>
    <ligand>
        <name>Mg(2+)</name>
        <dbReference type="ChEBI" id="CHEBI:18420"/>
    </ligand>
</feature>
<evidence type="ECO:0000256" key="3">
    <source>
        <dbReference type="ARBA" id="ARBA00022655"/>
    </source>
</evidence>
<dbReference type="AlphaFoldDB" id="A0A081FT84"/>
<keyword evidence="10" id="KW-0489">Methyltransferase</keyword>
<evidence type="ECO:0000256" key="5">
    <source>
        <dbReference type="ARBA" id="ARBA00022723"/>
    </source>
</evidence>
<organism evidence="10 11">
    <name type="scientific">Marinobacterium lacunae</name>
    <dbReference type="NCBI Taxonomy" id="1232683"/>
    <lineage>
        <taxon>Bacteria</taxon>
        <taxon>Pseudomonadati</taxon>
        <taxon>Pseudomonadota</taxon>
        <taxon>Gammaproteobacteria</taxon>
        <taxon>Oceanospirillales</taxon>
        <taxon>Oceanospirillaceae</taxon>
        <taxon>Marinobacterium</taxon>
    </lineage>
</organism>
<keyword evidence="6 9" id="KW-0460">Magnesium</keyword>
<keyword evidence="11" id="KW-1185">Reference proteome</keyword>
<evidence type="ECO:0000313" key="11">
    <source>
        <dbReference type="Proteomes" id="UP000028252"/>
    </source>
</evidence>
<dbReference type="GO" id="GO:0032259">
    <property type="term" value="P:methylation"/>
    <property type="evidence" value="ECO:0007669"/>
    <property type="project" value="UniProtKB-KW"/>
</dbReference>
<dbReference type="GO" id="GO:0008168">
    <property type="term" value="F:methyltransferase activity"/>
    <property type="evidence" value="ECO:0007669"/>
    <property type="project" value="UniProtKB-KW"/>
</dbReference>
<dbReference type="EC" id="2.1.2.11" evidence="6"/>
<dbReference type="InterPro" id="IPR003700">
    <property type="entry name" value="Pantoate_hydroxy_MeTrfase"/>
</dbReference>
<feature type="binding site" evidence="6 8">
    <location>
        <position position="110"/>
    </location>
    <ligand>
        <name>3-methyl-2-oxobutanoate</name>
        <dbReference type="ChEBI" id="CHEBI:11851"/>
    </ligand>
</feature>
<dbReference type="UniPathway" id="UPA00028">
    <property type="reaction ID" value="UER00003"/>
</dbReference>
<dbReference type="CDD" id="cd06557">
    <property type="entry name" value="KPHMT-like"/>
    <property type="match status" value="1"/>
</dbReference>
<evidence type="ECO:0000256" key="4">
    <source>
        <dbReference type="ARBA" id="ARBA00022679"/>
    </source>
</evidence>
<dbReference type="EMBL" id="JMQN01000063">
    <property type="protein sequence ID" value="KEA61739.1"/>
    <property type="molecule type" value="Genomic_DNA"/>
</dbReference>
<comment type="function">
    <text evidence="6">Catalyzes the reversible reaction in which hydroxymethyl group from 5,10-methylenetetrahydrofolate is transferred onto alpha-ketoisovalerate to form ketopantoate.</text>
</comment>
<evidence type="ECO:0000256" key="7">
    <source>
        <dbReference type="PIRSR" id="PIRSR000388-1"/>
    </source>
</evidence>
<dbReference type="Gene3D" id="3.20.20.60">
    <property type="entry name" value="Phosphoenolpyruvate-binding domains"/>
    <property type="match status" value="1"/>
</dbReference>
<dbReference type="RefSeq" id="WP_036192467.1">
    <property type="nucleotide sequence ID" value="NZ_JMQN01000063.1"/>
</dbReference>
<evidence type="ECO:0000256" key="8">
    <source>
        <dbReference type="PIRSR" id="PIRSR000388-2"/>
    </source>
</evidence>
<reference evidence="10 11" key="1">
    <citation type="submission" date="2014-04" db="EMBL/GenBank/DDBJ databases">
        <title>Marinobacterium kochiensis sp. nov., isolated from sediment sample collected from Kochi backwaters in Kerala, India.</title>
        <authorList>
            <person name="Singh A."/>
            <person name="Pinnaka A.K."/>
        </authorList>
    </citation>
    <scope>NUCLEOTIDE SEQUENCE [LARGE SCALE GENOMIC DNA]</scope>
    <source>
        <strain evidence="10 11">AK27</strain>
    </source>
</reference>
<proteinExistence type="inferred from homology"/>
<feature type="binding site" evidence="6 9">
    <location>
        <position position="43"/>
    </location>
    <ligand>
        <name>Mg(2+)</name>
        <dbReference type="ChEBI" id="CHEBI:18420"/>
    </ligand>
</feature>
<accession>A0A081FT84</accession>
<dbReference type="InterPro" id="IPR040442">
    <property type="entry name" value="Pyrv_kinase-like_dom_sf"/>
</dbReference>
<comment type="caution">
    <text evidence="10">The sequence shown here is derived from an EMBL/GenBank/DDBJ whole genome shotgun (WGS) entry which is preliminary data.</text>
</comment>
<keyword evidence="5 6" id="KW-0479">Metal-binding</keyword>
<dbReference type="SUPFAM" id="SSF51621">
    <property type="entry name" value="Phosphoenolpyruvate/pyruvate domain"/>
    <property type="match status" value="1"/>
</dbReference>
<comment type="cofactor">
    <cofactor evidence="6 9">
        <name>Mg(2+)</name>
        <dbReference type="ChEBI" id="CHEBI:18420"/>
    </cofactor>
    <text evidence="6 9">Binds 1 Mg(2+) ion per subunit.</text>
</comment>
<dbReference type="PANTHER" id="PTHR20881">
    <property type="entry name" value="3-METHYL-2-OXOBUTANOATE HYDROXYMETHYLTRANSFERASE"/>
    <property type="match status" value="1"/>
</dbReference>
<keyword evidence="3 6" id="KW-0566">Pantothenate biosynthesis</keyword>
<evidence type="ECO:0000256" key="6">
    <source>
        <dbReference type="HAMAP-Rule" id="MF_00156"/>
    </source>
</evidence>
<comment type="pathway">
    <text evidence="6">Cofactor biosynthesis; (R)-pantothenate biosynthesis; (R)-pantoate from 3-methyl-2-oxobutanoate: step 1/2.</text>
</comment>
<sequence length="262" mass="28061">MKLSANDFIQRKGVKPIPMLTAYTCPVARGIEEAGVPVILVGDTVGMVEMGFESTRDVTIEHMEYHIGAVRRGAKDTHIIGDLPYLTDANPEIALASAKRLMAAGADSIKLEGGKLDVIKHLVANGIPVVGHTGLTPQTAESFKKVGNTSEDAQRIIDEAQAIQDAGAFMLVIEHVPATLGLTITQSLRIPTIGIGAGPDCDGQVLVINDAMGLGDYWPPFSKQYAHASRTILKVAREFVSEVETMEFPNNILQFTGTAGKR</sequence>
<evidence type="ECO:0000256" key="9">
    <source>
        <dbReference type="PIRSR" id="PIRSR000388-3"/>
    </source>
</evidence>
<name>A0A081FT84_9GAMM</name>
<evidence type="ECO:0000256" key="2">
    <source>
        <dbReference type="ARBA" id="ARBA00011424"/>
    </source>
</evidence>
<dbReference type="GO" id="GO:0015940">
    <property type="term" value="P:pantothenate biosynthetic process"/>
    <property type="evidence" value="ECO:0007669"/>
    <property type="project" value="UniProtKB-UniRule"/>
</dbReference>
<feature type="active site" description="Proton acceptor" evidence="6 7">
    <location>
        <position position="174"/>
    </location>
</feature>
<dbReference type="Proteomes" id="UP000028252">
    <property type="component" value="Unassembled WGS sequence"/>
</dbReference>
<comment type="subcellular location">
    <subcellularLocation>
        <location evidence="6">Cytoplasm</location>
    </subcellularLocation>
</comment>
<dbReference type="HAMAP" id="MF_00156">
    <property type="entry name" value="PanB"/>
    <property type="match status" value="1"/>
</dbReference>
<dbReference type="GO" id="GO:0000287">
    <property type="term" value="F:magnesium ion binding"/>
    <property type="evidence" value="ECO:0007669"/>
    <property type="project" value="TreeGrafter"/>
</dbReference>
<comment type="catalytic activity">
    <reaction evidence="6">
        <text>(6R)-5,10-methylene-5,6,7,8-tetrahydrofolate + 3-methyl-2-oxobutanoate + H2O = 2-dehydropantoate + (6S)-5,6,7,8-tetrahydrofolate</text>
        <dbReference type="Rhea" id="RHEA:11824"/>
        <dbReference type="ChEBI" id="CHEBI:11561"/>
        <dbReference type="ChEBI" id="CHEBI:11851"/>
        <dbReference type="ChEBI" id="CHEBI:15377"/>
        <dbReference type="ChEBI" id="CHEBI:15636"/>
        <dbReference type="ChEBI" id="CHEBI:57453"/>
        <dbReference type="EC" id="2.1.2.11"/>
    </reaction>
</comment>